<evidence type="ECO:0000313" key="3">
    <source>
        <dbReference type="Proteomes" id="UP000323324"/>
    </source>
</evidence>
<dbReference type="EMBL" id="VSKM01000034">
    <property type="protein sequence ID" value="TYB69024.1"/>
    <property type="molecule type" value="Genomic_DNA"/>
</dbReference>
<keyword evidence="1" id="KW-0732">Signal</keyword>
<dbReference type="AlphaFoldDB" id="A0A8H2QK93"/>
<evidence type="ECO:0000256" key="1">
    <source>
        <dbReference type="SAM" id="SignalP"/>
    </source>
</evidence>
<sequence>MKNINKMRKSILLILLIAFTFSCQNNSERNKATEYLQNVVELTNKTEKLPRKVDEYTIAEKVTYDSDNSIITYSYILTDITPDIENKNEVINSLKAIEINQIKRAKENQGNDKAYKLLKVIINNVYKDSKGNEFYTFKIKPEQYLR</sequence>
<dbReference type="Proteomes" id="UP000323324">
    <property type="component" value="Unassembled WGS sequence"/>
</dbReference>
<reference evidence="2 3" key="1">
    <citation type="submission" date="2019-08" db="EMBL/GenBank/DDBJ databases">
        <title>Genomes of Antarctic Bizionia species.</title>
        <authorList>
            <person name="Bowman J.P."/>
        </authorList>
    </citation>
    <scope>NUCLEOTIDE SEQUENCE [LARGE SCALE GENOMIC DNA]</scope>
    <source>
        <strain evidence="2 3">HFD</strain>
    </source>
</reference>
<feature type="chain" id="PRO_5034362877" description="Lipoprotein" evidence="1">
    <location>
        <begin position="26"/>
        <end position="146"/>
    </location>
</feature>
<feature type="signal peptide" evidence="1">
    <location>
        <begin position="1"/>
        <end position="25"/>
    </location>
</feature>
<evidence type="ECO:0008006" key="4">
    <source>
        <dbReference type="Google" id="ProtNLM"/>
    </source>
</evidence>
<dbReference type="RefSeq" id="WP_148371038.1">
    <property type="nucleotide sequence ID" value="NZ_VSKM01000034.1"/>
</dbReference>
<accession>A0A8H2QK93</accession>
<organism evidence="2 3">
    <name type="scientific">Bizionia saleffrena</name>
    <dbReference type="NCBI Taxonomy" id="291189"/>
    <lineage>
        <taxon>Bacteria</taxon>
        <taxon>Pseudomonadati</taxon>
        <taxon>Bacteroidota</taxon>
        <taxon>Flavobacteriia</taxon>
        <taxon>Flavobacteriales</taxon>
        <taxon>Flavobacteriaceae</taxon>
        <taxon>Bizionia</taxon>
    </lineage>
</organism>
<comment type="caution">
    <text evidence="2">The sequence shown here is derived from an EMBL/GenBank/DDBJ whole genome shotgun (WGS) entry which is preliminary data.</text>
</comment>
<evidence type="ECO:0000313" key="2">
    <source>
        <dbReference type="EMBL" id="TYB69024.1"/>
    </source>
</evidence>
<protein>
    <recommendedName>
        <fullName evidence="4">Lipoprotein</fullName>
    </recommendedName>
</protein>
<proteinExistence type="predicted"/>
<keyword evidence="3" id="KW-1185">Reference proteome</keyword>
<dbReference type="PROSITE" id="PS51257">
    <property type="entry name" value="PROKAR_LIPOPROTEIN"/>
    <property type="match status" value="1"/>
</dbReference>
<gene>
    <name evidence="2" type="ORF">ES676_14505</name>
</gene>
<name>A0A8H2QK93_9FLAO</name>